<comment type="similarity">
    <text evidence="1">Belongs to the glycosyltransferase 2 family.</text>
</comment>
<dbReference type="SUPFAM" id="SSF53448">
    <property type="entry name" value="Nucleotide-diphospho-sugar transferases"/>
    <property type="match status" value="1"/>
</dbReference>
<dbReference type="GO" id="GO:0016757">
    <property type="term" value="F:glycosyltransferase activity"/>
    <property type="evidence" value="ECO:0007669"/>
    <property type="project" value="UniProtKB-KW"/>
</dbReference>
<reference evidence="5" key="2">
    <citation type="journal article" date="2021" name="PeerJ">
        <title>Extensive microbial diversity within the chicken gut microbiome revealed by metagenomics and culture.</title>
        <authorList>
            <person name="Gilroy R."/>
            <person name="Ravi A."/>
            <person name="Getino M."/>
            <person name="Pursley I."/>
            <person name="Horton D.L."/>
            <person name="Alikhan N.F."/>
            <person name="Baker D."/>
            <person name="Gharbi K."/>
            <person name="Hall N."/>
            <person name="Watson M."/>
            <person name="Adriaenssens E.M."/>
            <person name="Foster-Nyarko E."/>
            <person name="Jarju S."/>
            <person name="Secka A."/>
            <person name="Antonio M."/>
            <person name="Oren A."/>
            <person name="Chaudhuri R.R."/>
            <person name="La Ragione R."/>
            <person name="Hildebrand F."/>
            <person name="Pallen M.J."/>
        </authorList>
    </citation>
    <scope>NUCLEOTIDE SEQUENCE</scope>
    <source>
        <strain evidence="5">13361</strain>
    </source>
</reference>
<dbReference type="EMBL" id="DVFK01000008">
    <property type="protein sequence ID" value="HIQ66958.1"/>
    <property type="molecule type" value="Genomic_DNA"/>
</dbReference>
<dbReference type="InterPro" id="IPR029044">
    <property type="entry name" value="Nucleotide-diphossugar_trans"/>
</dbReference>
<gene>
    <name evidence="5" type="ORF">IAB74_00405</name>
</gene>
<dbReference type="InterPro" id="IPR001173">
    <property type="entry name" value="Glyco_trans_2-like"/>
</dbReference>
<dbReference type="InterPro" id="IPR050834">
    <property type="entry name" value="Glycosyltransf_2"/>
</dbReference>
<dbReference type="Gene3D" id="3.90.550.10">
    <property type="entry name" value="Spore Coat Polysaccharide Biosynthesis Protein SpsA, Chain A"/>
    <property type="match status" value="1"/>
</dbReference>
<keyword evidence="3" id="KW-0808">Transferase</keyword>
<evidence type="ECO:0000256" key="1">
    <source>
        <dbReference type="ARBA" id="ARBA00006739"/>
    </source>
</evidence>
<name>A0A9D0Z2Z9_9FIRM</name>
<dbReference type="Proteomes" id="UP000886796">
    <property type="component" value="Unassembled WGS sequence"/>
</dbReference>
<dbReference type="AlphaFoldDB" id="A0A9D0Z2Z9"/>
<accession>A0A9D0Z2Z9</accession>
<keyword evidence="2" id="KW-0328">Glycosyltransferase</keyword>
<evidence type="ECO:0000259" key="4">
    <source>
        <dbReference type="Pfam" id="PF00535"/>
    </source>
</evidence>
<dbReference type="Pfam" id="PF00535">
    <property type="entry name" value="Glycos_transf_2"/>
    <property type="match status" value="1"/>
</dbReference>
<dbReference type="PANTHER" id="PTHR43685:SF5">
    <property type="entry name" value="GLYCOSYLTRANSFERASE EPSE-RELATED"/>
    <property type="match status" value="1"/>
</dbReference>
<organism evidence="5 6">
    <name type="scientific">Candidatus Faecousia excrementigallinarum</name>
    <dbReference type="NCBI Taxonomy" id="2840806"/>
    <lineage>
        <taxon>Bacteria</taxon>
        <taxon>Bacillati</taxon>
        <taxon>Bacillota</taxon>
        <taxon>Clostridia</taxon>
        <taxon>Eubacteriales</taxon>
        <taxon>Oscillospiraceae</taxon>
        <taxon>Faecousia</taxon>
    </lineage>
</organism>
<evidence type="ECO:0000313" key="6">
    <source>
        <dbReference type="Proteomes" id="UP000886796"/>
    </source>
</evidence>
<reference evidence="5" key="1">
    <citation type="submission" date="2020-10" db="EMBL/GenBank/DDBJ databases">
        <authorList>
            <person name="Gilroy R."/>
        </authorList>
    </citation>
    <scope>NUCLEOTIDE SEQUENCE</scope>
    <source>
        <strain evidence="5">13361</strain>
    </source>
</reference>
<evidence type="ECO:0000256" key="2">
    <source>
        <dbReference type="ARBA" id="ARBA00022676"/>
    </source>
</evidence>
<proteinExistence type="inferred from homology"/>
<protein>
    <submittedName>
        <fullName evidence="5">Glycosyltransferase</fullName>
    </submittedName>
</protein>
<feature type="domain" description="Glycosyltransferase 2-like" evidence="4">
    <location>
        <begin position="10"/>
        <end position="167"/>
    </location>
</feature>
<sequence length="295" mass="34202">MYCDRQTLISVIMGVYRPDGRRLKLAIQSLLNQTIENWELILYDDGSGAAYEGLLQEAAELDSRIVLVRGEKNRGLAHGLNRCLKVAKGSYIARMDDDDFCHPERFQRQLEFLQTHPQYGWVGTNAVLFDEKGLWGQLVMPERPEDRDFLRYSPYIHPSVMFRREVFGIAHGYITARVTKRCEDYELFMRLHMRGCRGYNIQETLFFYREDMKSHGKRTFASRVNESRIRYRGFRRLGILSPRTWPSVLRPIVGGLIPVGRISYLLRRNGNGVSLEDRQAAAVYEDSGEIGVPTR</sequence>
<comment type="caution">
    <text evidence="5">The sequence shown here is derived from an EMBL/GenBank/DDBJ whole genome shotgun (WGS) entry which is preliminary data.</text>
</comment>
<evidence type="ECO:0000256" key="3">
    <source>
        <dbReference type="ARBA" id="ARBA00022679"/>
    </source>
</evidence>
<evidence type="ECO:0000313" key="5">
    <source>
        <dbReference type="EMBL" id="HIQ66958.1"/>
    </source>
</evidence>
<dbReference type="PANTHER" id="PTHR43685">
    <property type="entry name" value="GLYCOSYLTRANSFERASE"/>
    <property type="match status" value="1"/>
</dbReference>